<proteinExistence type="predicted"/>
<reference evidence="3" key="1">
    <citation type="submission" date="2021-02" db="EMBL/GenBank/DDBJ databases">
        <authorList>
            <person name="Nowell W R."/>
        </authorList>
    </citation>
    <scope>NUCLEOTIDE SEQUENCE</scope>
</reference>
<dbReference type="AlphaFoldDB" id="A0A815CE28"/>
<dbReference type="InterPro" id="IPR003609">
    <property type="entry name" value="Pan_app"/>
</dbReference>
<name>A0A815CE28_ADIRI</name>
<comment type="caution">
    <text evidence="3">The sequence shown here is derived from an EMBL/GenBank/DDBJ whole genome shotgun (WGS) entry which is preliminary data.</text>
</comment>
<evidence type="ECO:0000256" key="1">
    <source>
        <dbReference type="SAM" id="MobiDB-lite"/>
    </source>
</evidence>
<accession>A0A815CE28</accession>
<keyword evidence="5" id="KW-1185">Reference proteome</keyword>
<sequence>MQTIVQDTRSFRMSVRNGWRYRCADTTCLPFRSVITPNIRKCETICLAQIQCEAASFHPLTLNCELFANVSDENGNVLVDMNTVTMIVIAGTRLPLEPTTSTTTTSTTSTTTTSTTSTTITSSTSTTSVTTTTTSKGK</sequence>
<feature type="region of interest" description="Disordered" evidence="1">
    <location>
        <begin position="97"/>
        <end position="138"/>
    </location>
</feature>
<dbReference type="OrthoDB" id="10051273at2759"/>
<gene>
    <name evidence="4" type="ORF">EDS130_LOCUS33629</name>
    <name evidence="3" type="ORF">XAT740_LOCUS27910</name>
</gene>
<evidence type="ECO:0000313" key="3">
    <source>
        <dbReference type="EMBL" id="CAF1282805.1"/>
    </source>
</evidence>
<evidence type="ECO:0000313" key="5">
    <source>
        <dbReference type="Proteomes" id="UP000663828"/>
    </source>
</evidence>
<protein>
    <recommendedName>
        <fullName evidence="2">Apple domain-containing protein</fullName>
    </recommendedName>
</protein>
<dbReference type="Proteomes" id="UP000663828">
    <property type="component" value="Unassembled WGS sequence"/>
</dbReference>
<dbReference type="Pfam" id="PF00024">
    <property type="entry name" value="PAN_1"/>
    <property type="match status" value="1"/>
</dbReference>
<feature type="compositionally biased region" description="Low complexity" evidence="1">
    <location>
        <begin position="99"/>
        <end position="138"/>
    </location>
</feature>
<feature type="domain" description="Apple" evidence="2">
    <location>
        <begin position="34"/>
        <end position="84"/>
    </location>
</feature>
<evidence type="ECO:0000259" key="2">
    <source>
        <dbReference type="Pfam" id="PF00024"/>
    </source>
</evidence>
<dbReference type="EMBL" id="CAJNOR010002356">
    <property type="protein sequence ID" value="CAF1282805.1"/>
    <property type="molecule type" value="Genomic_DNA"/>
</dbReference>
<evidence type="ECO:0000313" key="4">
    <source>
        <dbReference type="EMBL" id="CAF1357578.1"/>
    </source>
</evidence>
<dbReference type="EMBL" id="CAJNOJ010000271">
    <property type="protein sequence ID" value="CAF1357578.1"/>
    <property type="molecule type" value="Genomic_DNA"/>
</dbReference>
<dbReference type="Proteomes" id="UP000663852">
    <property type="component" value="Unassembled WGS sequence"/>
</dbReference>
<organism evidence="3 5">
    <name type="scientific">Adineta ricciae</name>
    <name type="common">Rotifer</name>
    <dbReference type="NCBI Taxonomy" id="249248"/>
    <lineage>
        <taxon>Eukaryota</taxon>
        <taxon>Metazoa</taxon>
        <taxon>Spiralia</taxon>
        <taxon>Gnathifera</taxon>
        <taxon>Rotifera</taxon>
        <taxon>Eurotatoria</taxon>
        <taxon>Bdelloidea</taxon>
        <taxon>Adinetida</taxon>
        <taxon>Adinetidae</taxon>
        <taxon>Adineta</taxon>
    </lineage>
</organism>